<proteinExistence type="predicted"/>
<evidence type="ECO:0000313" key="1">
    <source>
        <dbReference type="EMBL" id="KAL2537156.1"/>
    </source>
</evidence>
<accession>A0ABD1VIX0</accession>
<sequence>MSQELCGQHWWPRRGWMLGVHAFSTANHSDPTFLKCAARGCHRNFHCREVQEPLFPPPYTTMHQPYHRHLCRSLPTKAPFACPCGLIVLPNAYHIGNSIQREVQGVYDHQCPFEAIQIINMPKDLDKDTTHRYGPNTFKLLRSELTTVSEIIDV</sequence>
<name>A0ABD1VIX0_9LAMI</name>
<dbReference type="EMBL" id="JBFOLJ010000005">
    <property type="protein sequence ID" value="KAL2537156.1"/>
    <property type="molecule type" value="Genomic_DNA"/>
</dbReference>
<dbReference type="AlphaFoldDB" id="A0ABD1VIX0"/>
<comment type="caution">
    <text evidence="1">The sequence shown here is derived from an EMBL/GenBank/DDBJ whole genome shotgun (WGS) entry which is preliminary data.</text>
</comment>
<evidence type="ECO:0000313" key="2">
    <source>
        <dbReference type="Proteomes" id="UP001604277"/>
    </source>
</evidence>
<keyword evidence="2" id="KW-1185">Reference proteome</keyword>
<dbReference type="PANTHER" id="PTHR19248">
    <property type="entry name" value="ATP-BINDING TRANSPORT PROTEIN-RELATED"/>
    <property type="match status" value="1"/>
</dbReference>
<dbReference type="PRINTS" id="PR01868">
    <property type="entry name" value="ABCEFAMILY"/>
</dbReference>
<keyword evidence="1" id="KW-0067">ATP-binding</keyword>
<gene>
    <name evidence="1" type="ORF">Fot_18547</name>
</gene>
<organism evidence="1 2">
    <name type="scientific">Forsythia ovata</name>
    <dbReference type="NCBI Taxonomy" id="205694"/>
    <lineage>
        <taxon>Eukaryota</taxon>
        <taxon>Viridiplantae</taxon>
        <taxon>Streptophyta</taxon>
        <taxon>Embryophyta</taxon>
        <taxon>Tracheophyta</taxon>
        <taxon>Spermatophyta</taxon>
        <taxon>Magnoliopsida</taxon>
        <taxon>eudicotyledons</taxon>
        <taxon>Gunneridae</taxon>
        <taxon>Pentapetalae</taxon>
        <taxon>asterids</taxon>
        <taxon>lamiids</taxon>
        <taxon>Lamiales</taxon>
        <taxon>Oleaceae</taxon>
        <taxon>Forsythieae</taxon>
        <taxon>Forsythia</taxon>
    </lineage>
</organism>
<protein>
    <submittedName>
        <fullName evidence="1">ATP-binding cassette</fullName>
    </submittedName>
</protein>
<keyword evidence="1" id="KW-0547">Nucleotide-binding</keyword>
<dbReference type="Proteomes" id="UP001604277">
    <property type="component" value="Unassembled WGS sequence"/>
</dbReference>
<dbReference type="GO" id="GO:0005524">
    <property type="term" value="F:ATP binding"/>
    <property type="evidence" value="ECO:0007669"/>
    <property type="project" value="UniProtKB-KW"/>
</dbReference>
<reference evidence="2" key="1">
    <citation type="submission" date="2024-07" db="EMBL/GenBank/DDBJ databases">
        <title>Two chromosome-level genome assemblies of Korean endemic species Abeliophyllum distichum and Forsythia ovata (Oleaceae).</title>
        <authorList>
            <person name="Jang H."/>
        </authorList>
    </citation>
    <scope>NUCLEOTIDE SEQUENCE [LARGE SCALE GENOMIC DNA]</scope>
</reference>
<dbReference type="InterPro" id="IPR013283">
    <property type="entry name" value="RLI1"/>
</dbReference>